<evidence type="ECO:0000256" key="10">
    <source>
        <dbReference type="SAM" id="Coils"/>
    </source>
</evidence>
<dbReference type="AlphaFoldDB" id="A0AAW2M1U4"/>
<accession>A0AAW2M1U4</accession>
<dbReference type="PANTHER" id="PTHR32219:SF3">
    <property type="entry name" value="CALPONIN-LIKE DOMAIN PROTEIN"/>
    <property type="match status" value="1"/>
</dbReference>
<dbReference type="GO" id="GO:0005886">
    <property type="term" value="C:plasma membrane"/>
    <property type="evidence" value="ECO:0007669"/>
    <property type="project" value="UniProtKB-SubCell"/>
</dbReference>
<feature type="compositionally biased region" description="Basic and acidic residues" evidence="11">
    <location>
        <begin position="1"/>
        <end position="11"/>
    </location>
</feature>
<feature type="compositionally biased region" description="Polar residues" evidence="11">
    <location>
        <begin position="213"/>
        <end position="227"/>
    </location>
</feature>
<proteinExistence type="inferred from homology"/>
<feature type="region of interest" description="Disordered" evidence="11">
    <location>
        <begin position="878"/>
        <end position="904"/>
    </location>
</feature>
<feature type="region of interest" description="Disordered" evidence="11">
    <location>
        <begin position="916"/>
        <end position="1002"/>
    </location>
</feature>
<protein>
    <submittedName>
        <fullName evidence="13">Proton pump-interactor 1</fullName>
    </submittedName>
</protein>
<keyword evidence="5" id="KW-0256">Endoplasmic reticulum</keyword>
<evidence type="ECO:0000313" key="13">
    <source>
        <dbReference type="EMBL" id="KAL0324789.1"/>
    </source>
</evidence>
<keyword evidence="7 10" id="KW-0175">Coiled coil</keyword>
<comment type="caution">
    <text evidence="13">The sequence shown here is derived from an EMBL/GenBank/DDBJ whole genome shotgun (WGS) entry which is preliminary data.</text>
</comment>
<keyword evidence="4 12" id="KW-0812">Transmembrane</keyword>
<keyword evidence="8 12" id="KW-0472">Membrane</keyword>
<feature type="compositionally biased region" description="Basic and acidic residues" evidence="11">
    <location>
        <begin position="186"/>
        <end position="212"/>
    </location>
</feature>
<evidence type="ECO:0000256" key="3">
    <source>
        <dbReference type="ARBA" id="ARBA00022475"/>
    </source>
</evidence>
<evidence type="ECO:0000256" key="5">
    <source>
        <dbReference type="ARBA" id="ARBA00022824"/>
    </source>
</evidence>
<feature type="compositionally biased region" description="Basic and acidic residues" evidence="11">
    <location>
        <begin position="886"/>
        <end position="903"/>
    </location>
</feature>
<keyword evidence="6 12" id="KW-1133">Transmembrane helix</keyword>
<evidence type="ECO:0000256" key="1">
    <source>
        <dbReference type="ARBA" id="ARBA00004162"/>
    </source>
</evidence>
<dbReference type="GO" id="GO:0005789">
    <property type="term" value="C:endoplasmic reticulum membrane"/>
    <property type="evidence" value="ECO:0007669"/>
    <property type="project" value="UniProtKB-SubCell"/>
</dbReference>
<feature type="region of interest" description="Disordered" evidence="11">
    <location>
        <begin position="1017"/>
        <end position="1122"/>
    </location>
</feature>
<comment type="similarity">
    <text evidence="9">Belongs to the plant Proton pump-interactor protein family.</text>
</comment>
<feature type="compositionally biased region" description="Basic residues" evidence="11">
    <location>
        <begin position="1053"/>
        <end position="1062"/>
    </location>
</feature>
<feature type="compositionally biased region" description="Basic and acidic residues" evidence="11">
    <location>
        <begin position="1017"/>
        <end position="1052"/>
    </location>
</feature>
<reference evidence="13" key="2">
    <citation type="journal article" date="2024" name="Plant">
        <title>Genomic evolution and insights into agronomic trait innovations of Sesamum species.</title>
        <authorList>
            <person name="Miao H."/>
            <person name="Wang L."/>
            <person name="Qu L."/>
            <person name="Liu H."/>
            <person name="Sun Y."/>
            <person name="Le M."/>
            <person name="Wang Q."/>
            <person name="Wei S."/>
            <person name="Zheng Y."/>
            <person name="Lin W."/>
            <person name="Duan Y."/>
            <person name="Cao H."/>
            <person name="Xiong S."/>
            <person name="Wang X."/>
            <person name="Wei L."/>
            <person name="Li C."/>
            <person name="Ma Q."/>
            <person name="Ju M."/>
            <person name="Zhao R."/>
            <person name="Li G."/>
            <person name="Mu C."/>
            <person name="Tian Q."/>
            <person name="Mei H."/>
            <person name="Zhang T."/>
            <person name="Gao T."/>
            <person name="Zhang H."/>
        </authorList>
    </citation>
    <scope>NUCLEOTIDE SEQUENCE</scope>
    <source>
        <strain evidence="13">G02</strain>
    </source>
</reference>
<evidence type="ECO:0000256" key="4">
    <source>
        <dbReference type="ARBA" id="ARBA00022692"/>
    </source>
</evidence>
<dbReference type="EMBL" id="JACGWJ010000023">
    <property type="protein sequence ID" value="KAL0324789.1"/>
    <property type="molecule type" value="Genomic_DNA"/>
</dbReference>
<evidence type="ECO:0000256" key="6">
    <source>
        <dbReference type="ARBA" id="ARBA00022989"/>
    </source>
</evidence>
<comment type="subcellular location">
    <subcellularLocation>
        <location evidence="1">Cell membrane</location>
        <topology evidence="1">Single-pass membrane protein</topology>
    </subcellularLocation>
    <subcellularLocation>
        <location evidence="2">Endoplasmic reticulum membrane</location>
        <topology evidence="2">Single-pass membrane protein</topology>
    </subcellularLocation>
</comment>
<dbReference type="PANTHER" id="PTHR32219">
    <property type="entry name" value="RNA-BINDING PROTEIN YLMH-RELATED"/>
    <property type="match status" value="1"/>
</dbReference>
<sequence length="1168" mass="129515">MADTEVSKEVSEVVGNQEKCGSDMGSYQDLPTSDCNGTNHHNQANDLDNSYVFVTGTDGLPDDSVGNNYVVAEGDISPKSKSAATVKDQESELDSQIEKLDAVSGQVSEPLDEGETGNVERSSEDSPILSDSTWKHKGSLEDGEGLQVLVADSVEESTGKTESSAEAEIKHVEDSDGNIESWAEAVEEKIGDQHGKTEGEAEGEQEKLHDLINSETPPGPTENQESQDGALWLSVESGENGELNNKLLHTNSSGNANDECAGKINLSATATSEACQQSEDEVVDAIDSKDEGEPLKEEAKTTLSLDIFEDKNCDTTLDNKSQVVLNQIDEGKNLVTSAGGDVETVFDLVLEEEKNVDSFASHVGNGAQCPEERDQHPDGSAISSETMQSETKSEAAAPTQSLPASNDHAPQTEFGIFNAEGISAESSAPVQKSETTENGLLDHDSQIMCTTSKASSESDPILDTVIHMEKESTLEGREGHAETTYSSLEGTLEGREAHVQTEDSSCKAKVENDPLSTTDVKLETEAHIEDFSTMRSGEKTVDVTVAGGMEVLDSLNVNNEGAANTVLEIEDVEDMGDELAGAARSSNENSSLLENEDSGTSAESFIVNGVQRKEASVKAKTKPFNFLIRIPRFDDDSLREQIRLAKLHVDEKTKLRDAIQVQIQEKRANSQIHGIDYEYAKVEGRSARKLIYNMEHMIQHETLPLKEEKQLIREIKQLKQLREQLSSNMGTQDEIKQALEQREEIEDRLKVGTPPYLCNFLVLKAEAAAAEAEKKYDGENKKVKELQAQFRAADDVRQAAYVQLQSLRKELSKKHKHFFKYKDDAAVANNYAFSRDTEALYRLCMNHVENFMELWNTNVEFRREYARFNTRSTVRRFGTLDGRSLGPDEKPPNLPSHGDERVNRRVSVPVKVDVASQSPTLELKQETTGKEMTSDGQSMKKVTERKNHKVMNKGPATPVLENGFDTVSGGDLADEVYEEPKKSKDEIESMRKAEELKREEVEAKLKEQRRLEALAKANEARERKRRQAEKLQMRAELKTQKEAEQREKEREKRLRKKERKKAAASDVSDTNNNCETAPSSESASEVSKETEVKDTSSVTPKKAKKPWLFGKQSKPKSVPPAALRNRNKKKLQQWMWVGMTSLIILVLFWLGNIGVFSNVNLKRRSPIY</sequence>
<feature type="transmembrane region" description="Helical" evidence="12">
    <location>
        <begin position="1134"/>
        <end position="1156"/>
    </location>
</feature>
<feature type="compositionally biased region" description="Polar residues" evidence="11">
    <location>
        <begin position="1067"/>
        <end position="1085"/>
    </location>
</feature>
<feature type="region of interest" description="Disordered" evidence="11">
    <location>
        <begin position="74"/>
        <end position="228"/>
    </location>
</feature>
<reference evidence="13" key="1">
    <citation type="submission" date="2020-06" db="EMBL/GenBank/DDBJ databases">
        <authorList>
            <person name="Li T."/>
            <person name="Hu X."/>
            <person name="Zhang T."/>
            <person name="Song X."/>
            <person name="Zhang H."/>
            <person name="Dai N."/>
            <person name="Sheng W."/>
            <person name="Hou X."/>
            <person name="Wei L."/>
        </authorList>
    </citation>
    <scope>NUCLEOTIDE SEQUENCE</scope>
    <source>
        <strain evidence="13">G02</strain>
        <tissue evidence="13">Leaf</tissue>
    </source>
</reference>
<feature type="compositionally biased region" description="Basic and acidic residues" evidence="11">
    <location>
        <begin position="923"/>
        <end position="933"/>
    </location>
</feature>
<evidence type="ECO:0000256" key="11">
    <source>
        <dbReference type="SAM" id="MobiDB-lite"/>
    </source>
</evidence>
<evidence type="ECO:0000256" key="8">
    <source>
        <dbReference type="ARBA" id="ARBA00023136"/>
    </source>
</evidence>
<feature type="coiled-coil region" evidence="10">
    <location>
        <begin position="708"/>
        <end position="789"/>
    </location>
</feature>
<feature type="region of interest" description="Disordered" evidence="11">
    <location>
        <begin position="1"/>
        <end position="26"/>
    </location>
</feature>
<evidence type="ECO:0000256" key="2">
    <source>
        <dbReference type="ARBA" id="ARBA00004389"/>
    </source>
</evidence>
<gene>
    <name evidence="13" type="ORF">Sradi_5048200</name>
</gene>
<dbReference type="InterPro" id="IPR055282">
    <property type="entry name" value="PPI1-4"/>
</dbReference>
<name>A0AAW2M1U4_SESRA</name>
<evidence type="ECO:0000256" key="7">
    <source>
        <dbReference type="ARBA" id="ARBA00023054"/>
    </source>
</evidence>
<feature type="compositionally biased region" description="Polar residues" evidence="11">
    <location>
        <begin position="381"/>
        <end position="390"/>
    </location>
</feature>
<evidence type="ECO:0000256" key="9">
    <source>
        <dbReference type="ARBA" id="ARBA00038080"/>
    </source>
</evidence>
<feature type="compositionally biased region" description="Basic and acidic residues" evidence="11">
    <location>
        <begin position="978"/>
        <end position="1002"/>
    </location>
</feature>
<feature type="region of interest" description="Disordered" evidence="11">
    <location>
        <begin position="361"/>
        <end position="411"/>
    </location>
</feature>
<evidence type="ECO:0000256" key="12">
    <source>
        <dbReference type="SAM" id="Phobius"/>
    </source>
</evidence>
<organism evidence="13">
    <name type="scientific">Sesamum radiatum</name>
    <name type="common">Black benniseed</name>
    <dbReference type="NCBI Taxonomy" id="300843"/>
    <lineage>
        <taxon>Eukaryota</taxon>
        <taxon>Viridiplantae</taxon>
        <taxon>Streptophyta</taxon>
        <taxon>Embryophyta</taxon>
        <taxon>Tracheophyta</taxon>
        <taxon>Spermatophyta</taxon>
        <taxon>Magnoliopsida</taxon>
        <taxon>eudicotyledons</taxon>
        <taxon>Gunneridae</taxon>
        <taxon>Pentapetalae</taxon>
        <taxon>asterids</taxon>
        <taxon>lamiids</taxon>
        <taxon>Lamiales</taxon>
        <taxon>Pedaliaceae</taxon>
        <taxon>Sesamum</taxon>
    </lineage>
</organism>
<keyword evidence="3" id="KW-1003">Cell membrane</keyword>